<organism evidence="2 3">
    <name type="scientific">Streptomyces yatensis</name>
    <dbReference type="NCBI Taxonomy" id="155177"/>
    <lineage>
        <taxon>Bacteria</taxon>
        <taxon>Bacillati</taxon>
        <taxon>Actinomycetota</taxon>
        <taxon>Actinomycetes</taxon>
        <taxon>Kitasatosporales</taxon>
        <taxon>Streptomycetaceae</taxon>
        <taxon>Streptomyces</taxon>
        <taxon>Streptomyces violaceusniger group</taxon>
    </lineage>
</organism>
<proteinExistence type="predicted"/>
<evidence type="ECO:0000256" key="1">
    <source>
        <dbReference type="SAM" id="MobiDB-lite"/>
    </source>
</evidence>
<feature type="region of interest" description="Disordered" evidence="1">
    <location>
        <begin position="19"/>
        <end position="45"/>
    </location>
</feature>
<comment type="caution">
    <text evidence="2">The sequence shown here is derived from an EMBL/GenBank/DDBJ whole genome shotgun (WGS) entry which is preliminary data.</text>
</comment>
<evidence type="ECO:0000313" key="2">
    <source>
        <dbReference type="EMBL" id="GAA1695314.1"/>
    </source>
</evidence>
<keyword evidence="3" id="KW-1185">Reference proteome</keyword>
<protein>
    <submittedName>
        <fullName evidence="2">Uncharacterized protein</fullName>
    </submittedName>
</protein>
<sequence length="103" mass="10689">MTPMLPTEPPLSLHRLLAPVPPARTQETATATRQAPAPAPVPVPVSNATMAHSMHALAKMSPPAAQDQLGNAATTKAAAQAAAPGVRLFFVPVKSPWEDAPTR</sequence>
<feature type="compositionally biased region" description="Low complexity" evidence="1">
    <location>
        <begin position="23"/>
        <end position="36"/>
    </location>
</feature>
<dbReference type="EMBL" id="BAAALR010000047">
    <property type="protein sequence ID" value="GAA1695314.1"/>
    <property type="molecule type" value="Genomic_DNA"/>
</dbReference>
<dbReference type="Proteomes" id="UP001499947">
    <property type="component" value="Unassembled WGS sequence"/>
</dbReference>
<evidence type="ECO:0000313" key="3">
    <source>
        <dbReference type="Proteomes" id="UP001499947"/>
    </source>
</evidence>
<name>A0ABN2HXS6_9ACTN</name>
<gene>
    <name evidence="2" type="ORF">GCM10009680_39170</name>
</gene>
<reference evidence="2 3" key="1">
    <citation type="journal article" date="2019" name="Int. J. Syst. Evol. Microbiol.">
        <title>The Global Catalogue of Microorganisms (GCM) 10K type strain sequencing project: providing services to taxonomists for standard genome sequencing and annotation.</title>
        <authorList>
            <consortium name="The Broad Institute Genomics Platform"/>
            <consortium name="The Broad Institute Genome Sequencing Center for Infectious Disease"/>
            <person name="Wu L."/>
            <person name="Ma J."/>
        </authorList>
    </citation>
    <scope>NUCLEOTIDE SEQUENCE [LARGE SCALE GENOMIC DNA]</scope>
    <source>
        <strain evidence="2 3">JCM 13244</strain>
    </source>
</reference>
<accession>A0ABN2HXS6</accession>